<keyword evidence="3" id="KW-0547">Nucleotide-binding</keyword>
<dbReference type="SUPFAM" id="SSF81660">
    <property type="entry name" value="Metal cation-transporting ATPase, ATP-binding domain N"/>
    <property type="match status" value="1"/>
</dbReference>
<feature type="transmembrane region" description="Helical" evidence="8">
    <location>
        <begin position="262"/>
        <end position="291"/>
    </location>
</feature>
<feature type="transmembrane region" description="Helical" evidence="8">
    <location>
        <begin position="236"/>
        <end position="256"/>
    </location>
</feature>
<feature type="transmembrane region" description="Helical" evidence="8">
    <location>
        <begin position="830"/>
        <end position="850"/>
    </location>
</feature>
<protein>
    <submittedName>
        <fullName evidence="10">Putative Calcium-transporting ATPase</fullName>
        <ecNumber evidence="10">3.6.3.8</ecNumber>
    </submittedName>
</protein>
<dbReference type="Pfam" id="PF00122">
    <property type="entry name" value="E1-E2_ATPase"/>
    <property type="match status" value="1"/>
</dbReference>
<feature type="transmembrane region" description="Helical" evidence="8">
    <location>
        <begin position="650"/>
        <end position="671"/>
    </location>
</feature>
<dbReference type="PRINTS" id="PR00119">
    <property type="entry name" value="CATATPASE"/>
</dbReference>
<keyword evidence="5" id="KW-1278">Translocase</keyword>
<feature type="transmembrane region" description="Helical" evidence="8">
    <location>
        <begin position="677"/>
        <end position="697"/>
    </location>
</feature>
<dbReference type="SMART" id="SM00831">
    <property type="entry name" value="Cation_ATPase_N"/>
    <property type="match status" value="1"/>
</dbReference>
<dbReference type="SFLD" id="SFLDF00027">
    <property type="entry name" value="p-type_atpase"/>
    <property type="match status" value="1"/>
</dbReference>
<dbReference type="Pfam" id="PF00702">
    <property type="entry name" value="Hydrolase"/>
    <property type="match status" value="1"/>
</dbReference>
<dbReference type="InterPro" id="IPR050510">
    <property type="entry name" value="Cation_transp_ATPase_P-type"/>
</dbReference>
<dbReference type="EMBL" id="CABL01000019">
    <property type="protein sequence ID" value="CBH76414.1"/>
    <property type="molecule type" value="Genomic_DNA"/>
</dbReference>
<dbReference type="PANTHER" id="PTHR43294">
    <property type="entry name" value="SODIUM/POTASSIUM-TRANSPORTING ATPASE SUBUNIT ALPHA"/>
    <property type="match status" value="1"/>
</dbReference>
<comment type="subcellular location">
    <subcellularLocation>
        <location evidence="1">Membrane</location>
        <topology evidence="1">Multi-pass membrane protein</topology>
    </subcellularLocation>
</comment>
<feature type="transmembrane region" description="Helical" evidence="8">
    <location>
        <begin position="73"/>
        <end position="91"/>
    </location>
</feature>
<feature type="domain" description="Cation-transporting P-type ATPase N-terminal" evidence="9">
    <location>
        <begin position="4"/>
        <end position="69"/>
    </location>
</feature>
<evidence type="ECO:0000256" key="5">
    <source>
        <dbReference type="ARBA" id="ARBA00022967"/>
    </source>
</evidence>
<dbReference type="InterPro" id="IPR018303">
    <property type="entry name" value="ATPase_P-typ_P_site"/>
</dbReference>
<evidence type="ECO:0000259" key="9">
    <source>
        <dbReference type="SMART" id="SM00831"/>
    </source>
</evidence>
<dbReference type="SUPFAM" id="SSF81653">
    <property type="entry name" value="Calcium ATPase, transduction domain A"/>
    <property type="match status" value="1"/>
</dbReference>
<dbReference type="InterPro" id="IPR023299">
    <property type="entry name" value="ATPase_P-typ_cyto_dom_N"/>
</dbReference>
<reference evidence="10" key="1">
    <citation type="submission" date="2009-10" db="EMBL/GenBank/DDBJ databases">
        <title>Diversity of trophic interactions inside an arsenic-rich microbial ecosystem.</title>
        <authorList>
            <person name="Bertin P.N."/>
            <person name="Heinrich-Salmeron A."/>
            <person name="Pelletier E."/>
            <person name="Goulhen-Chollet F."/>
            <person name="Arsene-Ploetze F."/>
            <person name="Gallien S."/>
            <person name="Calteau A."/>
            <person name="Vallenet D."/>
            <person name="Casiot C."/>
            <person name="Chane-Woon-Ming B."/>
            <person name="Giloteaux L."/>
            <person name="Barakat M."/>
            <person name="Bonnefoy V."/>
            <person name="Bruneel O."/>
            <person name="Chandler M."/>
            <person name="Cleiss J."/>
            <person name="Duran R."/>
            <person name="Elbaz-Poulichet F."/>
            <person name="Fonknechten N."/>
            <person name="Lauga B."/>
            <person name="Mornico D."/>
            <person name="Ortet P."/>
            <person name="Schaeffer C."/>
            <person name="Siguier P."/>
            <person name="Alexander Thil Smith A."/>
            <person name="Van Dorsselaer A."/>
            <person name="Weissenbach J."/>
            <person name="Medigue C."/>
            <person name="Le Paslier D."/>
        </authorList>
    </citation>
    <scope>NUCLEOTIDE SEQUENCE</scope>
</reference>
<evidence type="ECO:0000256" key="3">
    <source>
        <dbReference type="ARBA" id="ARBA00022741"/>
    </source>
</evidence>
<keyword evidence="7 8" id="KW-0472">Membrane</keyword>
<evidence type="ECO:0000313" key="10">
    <source>
        <dbReference type="EMBL" id="CBH76414.1"/>
    </source>
</evidence>
<evidence type="ECO:0000256" key="8">
    <source>
        <dbReference type="SAM" id="Phobius"/>
    </source>
</evidence>
<dbReference type="GO" id="GO:1990573">
    <property type="term" value="P:potassium ion import across plasma membrane"/>
    <property type="evidence" value="ECO:0007669"/>
    <property type="project" value="TreeGrafter"/>
</dbReference>
<dbReference type="InterPro" id="IPR044492">
    <property type="entry name" value="P_typ_ATPase_HD_dom"/>
</dbReference>
<dbReference type="Pfam" id="PF00690">
    <property type="entry name" value="Cation_ATPase_N"/>
    <property type="match status" value="1"/>
</dbReference>
<dbReference type="InterPro" id="IPR023298">
    <property type="entry name" value="ATPase_P-typ_TM_dom_sf"/>
</dbReference>
<evidence type="ECO:0000256" key="1">
    <source>
        <dbReference type="ARBA" id="ARBA00004141"/>
    </source>
</evidence>
<keyword evidence="6 8" id="KW-1133">Transmembrane helix</keyword>
<dbReference type="Gene3D" id="1.20.1110.10">
    <property type="entry name" value="Calcium-transporting ATPase, transmembrane domain"/>
    <property type="match status" value="2"/>
</dbReference>
<dbReference type="GO" id="GO:0005886">
    <property type="term" value="C:plasma membrane"/>
    <property type="evidence" value="ECO:0007669"/>
    <property type="project" value="TreeGrafter"/>
</dbReference>
<dbReference type="SUPFAM" id="SSF81665">
    <property type="entry name" value="Calcium ATPase, transmembrane domain M"/>
    <property type="match status" value="1"/>
</dbReference>
<gene>
    <name evidence="10" type="ORF">CARN1_0894</name>
</gene>
<accession>E6PIX2</accession>
<name>E6PIX2_9ZZZZ</name>
<dbReference type="PANTHER" id="PTHR43294:SF20">
    <property type="entry name" value="P-TYPE ATPASE"/>
    <property type="match status" value="1"/>
</dbReference>
<dbReference type="InterPro" id="IPR059000">
    <property type="entry name" value="ATPase_P-type_domA"/>
</dbReference>
<dbReference type="EC" id="3.6.3.8" evidence="10"/>
<dbReference type="Pfam" id="PF00689">
    <property type="entry name" value="Cation_ATPase_C"/>
    <property type="match status" value="1"/>
</dbReference>
<evidence type="ECO:0000256" key="4">
    <source>
        <dbReference type="ARBA" id="ARBA00022840"/>
    </source>
</evidence>
<feature type="transmembrane region" description="Helical" evidence="8">
    <location>
        <begin position="792"/>
        <end position="810"/>
    </location>
</feature>
<sequence length="858" mass="91540">MANPPSEADGDAGRGLSEERAAERLAHDGANELPSTRRRSWLWIAADAVREPMFLLLLACGIIYVLLGDRAEAAMLLAFVAVVVGITLSQAQKAERTLDTLRELSAYRAIVIRDGRQRTIAARELVCGDLIVVLEGDRVPADAVLISGTSVSVDESLLTGESAAVRKSVVAPTPERMARPGGIDLPFLFSGTMVVQGKGSARVLATGAATEIGSIGRALAGVSVEPTRIQRETATVVRRLAIAAVLLSAIVALVYGGSRGNWLQAILVGITLAMAILPEELPVVLSVFLGLGSWRIAKKNVLTRRLPAIEMLGSATVLCVDKTGTLTENRMSVVTLSAPDGELCRCDNEATIPDPFHDILEFGVLASHRDPFDPTERAISDALEQRLPGSEHIHRDWVLAGEYPLSRTTLAMSRAWVRPEERLWVVAAKGAPEAIADLCRFSGDEMAVLEKRVSEIASQGLRVLGVARARYRGERLPEAQQEFAFQFVGLIALADPVRPRVPAAIAEAYTAGIRTIVITGDYPATAVSVANSIGLKNADRYCTGAQLATMSDGELAAMVADTNIFCRVVPEQKLLLVEALKRNGEIVAMTGDGVNDAPALRAAHVGIAMGARGTDVAREAAALVLLDDDFGSIIEAVKLGRRIFDNLRKAIAFVIAAHIPIVGMSLLPVLFGMPLVLLPVHILFLQLIIDPACSIAFEAEPAEEDIMRRPPRPVDAVLFDRSLLVNAALQGTIVLAATLAIFVVALAIGRDERVARALAFTTMVLASVALLFINRSTGGSLARVMRARNPALLVIGLGAFLFLAAALAIAPLRELFSFQALHGRDFAMLAAAWAISIIGLLALRFLSAALSRGRRVSA</sequence>
<dbReference type="InterPro" id="IPR004014">
    <property type="entry name" value="ATPase_P-typ_cation-transptr_N"/>
</dbReference>
<dbReference type="GO" id="GO:0030007">
    <property type="term" value="P:intracellular potassium ion homeostasis"/>
    <property type="evidence" value="ECO:0007669"/>
    <property type="project" value="TreeGrafter"/>
</dbReference>
<comment type="caution">
    <text evidence="10">The sequence shown here is derived from an EMBL/GenBank/DDBJ whole genome shotgun (WGS) entry which is preliminary data.</text>
</comment>
<dbReference type="Gene3D" id="3.40.1110.10">
    <property type="entry name" value="Calcium-transporting ATPase, cytoplasmic domain N"/>
    <property type="match status" value="2"/>
</dbReference>
<evidence type="ECO:0000256" key="7">
    <source>
        <dbReference type="ARBA" id="ARBA00023136"/>
    </source>
</evidence>
<dbReference type="PRINTS" id="PR00120">
    <property type="entry name" value="HATPASE"/>
</dbReference>
<dbReference type="GO" id="GO:0016887">
    <property type="term" value="F:ATP hydrolysis activity"/>
    <property type="evidence" value="ECO:0007669"/>
    <property type="project" value="InterPro"/>
</dbReference>
<organism evidence="10">
    <name type="scientific">mine drainage metagenome</name>
    <dbReference type="NCBI Taxonomy" id="410659"/>
    <lineage>
        <taxon>unclassified sequences</taxon>
        <taxon>metagenomes</taxon>
        <taxon>ecological metagenomes</taxon>
    </lineage>
</organism>
<dbReference type="AlphaFoldDB" id="E6PIX2"/>
<feature type="transmembrane region" description="Helical" evidence="8">
    <location>
        <begin position="754"/>
        <end position="772"/>
    </location>
</feature>
<dbReference type="SUPFAM" id="SSF56784">
    <property type="entry name" value="HAD-like"/>
    <property type="match status" value="1"/>
</dbReference>
<dbReference type="InterPro" id="IPR036412">
    <property type="entry name" value="HAD-like_sf"/>
</dbReference>
<keyword evidence="2 8" id="KW-0812">Transmembrane</keyword>
<dbReference type="InterPro" id="IPR001757">
    <property type="entry name" value="P_typ_ATPase"/>
</dbReference>
<dbReference type="InterPro" id="IPR006068">
    <property type="entry name" value="ATPase_P-typ_cation-transptr_C"/>
</dbReference>
<feature type="transmembrane region" description="Helical" evidence="8">
    <location>
        <begin position="41"/>
        <end position="67"/>
    </location>
</feature>
<dbReference type="InterPro" id="IPR023214">
    <property type="entry name" value="HAD_sf"/>
</dbReference>
<proteinExistence type="predicted"/>
<keyword evidence="10" id="KW-0378">Hydrolase</keyword>
<dbReference type="GO" id="GO:0036376">
    <property type="term" value="P:sodium ion export across plasma membrane"/>
    <property type="evidence" value="ECO:0007669"/>
    <property type="project" value="TreeGrafter"/>
</dbReference>
<feature type="transmembrane region" description="Helical" evidence="8">
    <location>
        <begin position="718"/>
        <end position="748"/>
    </location>
</feature>
<dbReference type="SFLD" id="SFLDG00002">
    <property type="entry name" value="C1.7:_P-type_atpase_like"/>
    <property type="match status" value="1"/>
</dbReference>
<dbReference type="SFLD" id="SFLDS00003">
    <property type="entry name" value="Haloacid_Dehalogenase"/>
    <property type="match status" value="1"/>
</dbReference>
<dbReference type="PROSITE" id="PS00154">
    <property type="entry name" value="ATPASE_E1_E2"/>
    <property type="match status" value="1"/>
</dbReference>
<dbReference type="NCBIfam" id="TIGR01494">
    <property type="entry name" value="ATPase_P-type"/>
    <property type="match status" value="2"/>
</dbReference>
<dbReference type="GO" id="GO:0005391">
    <property type="term" value="F:P-type sodium:potassium-exchanging transporter activity"/>
    <property type="evidence" value="ECO:0007669"/>
    <property type="project" value="TreeGrafter"/>
</dbReference>
<dbReference type="InterPro" id="IPR008250">
    <property type="entry name" value="ATPase_P-typ_transduc_dom_A_sf"/>
</dbReference>
<dbReference type="Gene3D" id="2.70.150.10">
    <property type="entry name" value="Calcium-transporting ATPase, cytoplasmic transduction domain A"/>
    <property type="match status" value="1"/>
</dbReference>
<dbReference type="Gene3D" id="3.40.50.1000">
    <property type="entry name" value="HAD superfamily/HAD-like"/>
    <property type="match status" value="2"/>
</dbReference>
<evidence type="ECO:0000256" key="2">
    <source>
        <dbReference type="ARBA" id="ARBA00022692"/>
    </source>
</evidence>
<dbReference type="GO" id="GO:0005524">
    <property type="term" value="F:ATP binding"/>
    <property type="evidence" value="ECO:0007669"/>
    <property type="project" value="UniProtKB-KW"/>
</dbReference>
<keyword evidence="4" id="KW-0067">ATP-binding</keyword>
<dbReference type="GO" id="GO:0006883">
    <property type="term" value="P:intracellular sodium ion homeostasis"/>
    <property type="evidence" value="ECO:0007669"/>
    <property type="project" value="TreeGrafter"/>
</dbReference>
<dbReference type="GO" id="GO:1902600">
    <property type="term" value="P:proton transmembrane transport"/>
    <property type="evidence" value="ECO:0007669"/>
    <property type="project" value="TreeGrafter"/>
</dbReference>
<evidence type="ECO:0000256" key="6">
    <source>
        <dbReference type="ARBA" id="ARBA00022989"/>
    </source>
</evidence>